<keyword evidence="3 5" id="KW-0689">Ribosomal protein</keyword>
<dbReference type="GO" id="GO:0008270">
    <property type="term" value="F:zinc ion binding"/>
    <property type="evidence" value="ECO:0007669"/>
    <property type="project" value="InterPro"/>
</dbReference>
<dbReference type="InterPro" id="IPR039744">
    <property type="entry name" value="RIbosomal_uS14_euk_arc"/>
</dbReference>
<evidence type="ECO:0000256" key="4">
    <source>
        <dbReference type="ARBA" id="ARBA00023274"/>
    </source>
</evidence>
<dbReference type="NCBIfam" id="NF004424">
    <property type="entry name" value="PRK05766.1"/>
    <property type="match status" value="1"/>
</dbReference>
<sequence>MKERHGKLKTYGKGSRICTRCGGFGSVIQKYRLMICRQCFREVATKIGFRKFE</sequence>
<dbReference type="InterPro" id="IPR001209">
    <property type="entry name" value="Ribosomal_uS14"/>
</dbReference>
<dbReference type="PANTHER" id="PTHR12010">
    <property type="entry name" value="40S RIBOSOMAL PROTEIN S29"/>
    <property type="match status" value="1"/>
</dbReference>
<gene>
    <name evidence="5" type="ORF">ALOHA_HF4000ANIW141A21ctg1g34</name>
</gene>
<dbReference type="InterPro" id="IPR018271">
    <property type="entry name" value="Ribosomal_uS14_CS"/>
</dbReference>
<proteinExistence type="predicted"/>
<dbReference type="Pfam" id="PF00253">
    <property type="entry name" value="Ribosomal_S14"/>
    <property type="match status" value="1"/>
</dbReference>
<dbReference type="GO" id="GO:1990904">
    <property type="term" value="C:ribonucleoprotein complex"/>
    <property type="evidence" value="ECO:0007669"/>
    <property type="project" value="UniProtKB-KW"/>
</dbReference>
<dbReference type="AlphaFoldDB" id="B3T590"/>
<organism evidence="5">
    <name type="scientific">uncultured marine microorganism HF4000_ANIW141A21</name>
    <dbReference type="NCBI Taxonomy" id="455535"/>
    <lineage>
        <taxon>unclassified sequences</taxon>
        <taxon>environmental samples</taxon>
    </lineage>
</organism>
<evidence type="ECO:0000313" key="5">
    <source>
        <dbReference type="EMBL" id="ABZ07749.1"/>
    </source>
</evidence>
<accession>B3T590</accession>
<reference evidence="5" key="1">
    <citation type="journal article" date="2008" name="ISME J.">
        <title>Genomic patterns of recombination, clonal divergence and environment in marine microbial populations.</title>
        <authorList>
            <person name="Konstantinidis K.T."/>
            <person name="Delong E.F."/>
        </authorList>
    </citation>
    <scope>NUCLEOTIDE SEQUENCE</scope>
</reference>
<dbReference type="Gene3D" id="4.10.830.10">
    <property type="entry name" value="30s Ribosomal Protein S14, Chain N"/>
    <property type="match status" value="1"/>
</dbReference>
<dbReference type="FunFam" id="4.10.830.10:FF:000002">
    <property type="entry name" value="40S ribosomal protein S29"/>
    <property type="match status" value="1"/>
</dbReference>
<protein>
    <submittedName>
        <fullName evidence="5">Putative ribosomal protein S14p/S29e</fullName>
    </submittedName>
</protein>
<dbReference type="InterPro" id="IPR043140">
    <property type="entry name" value="Ribosomal_uS14_sf"/>
</dbReference>
<comment type="cofactor">
    <cofactor evidence="1">
        <name>Zn(2+)</name>
        <dbReference type="ChEBI" id="CHEBI:29105"/>
    </cofactor>
</comment>
<evidence type="ECO:0000256" key="2">
    <source>
        <dbReference type="ARBA" id="ARBA00022833"/>
    </source>
</evidence>
<dbReference type="PROSITE" id="PS00527">
    <property type="entry name" value="RIBOSOMAL_S14"/>
    <property type="match status" value="1"/>
</dbReference>
<name>B3T590_9ZZZZ</name>
<dbReference type="PANTHER" id="PTHR12010:SF2">
    <property type="entry name" value="40S RIBOSOMAL PROTEIN S29"/>
    <property type="match status" value="1"/>
</dbReference>
<dbReference type="EMBL" id="EU016608">
    <property type="protein sequence ID" value="ABZ07749.1"/>
    <property type="molecule type" value="Genomic_DNA"/>
</dbReference>
<evidence type="ECO:0000256" key="3">
    <source>
        <dbReference type="ARBA" id="ARBA00022980"/>
    </source>
</evidence>
<keyword evidence="2" id="KW-0862">Zinc</keyword>
<evidence type="ECO:0000256" key="1">
    <source>
        <dbReference type="ARBA" id="ARBA00001947"/>
    </source>
</evidence>
<keyword evidence="4" id="KW-0687">Ribonucleoprotein</keyword>
<dbReference type="GO" id="GO:0003735">
    <property type="term" value="F:structural constituent of ribosome"/>
    <property type="evidence" value="ECO:0007669"/>
    <property type="project" value="InterPro"/>
</dbReference>